<evidence type="ECO:0000256" key="5">
    <source>
        <dbReference type="ARBA" id="ARBA00022801"/>
    </source>
</evidence>
<evidence type="ECO:0000256" key="4">
    <source>
        <dbReference type="ARBA" id="ARBA00022759"/>
    </source>
</evidence>
<evidence type="ECO:0000256" key="1">
    <source>
        <dbReference type="ARBA" id="ARBA00006620"/>
    </source>
</evidence>
<comment type="caution">
    <text evidence="8">The sequence shown here is derived from an EMBL/GenBank/DDBJ whole genome shotgun (WGS) entry which is preliminary data.</text>
</comment>
<dbReference type="GO" id="GO:0003729">
    <property type="term" value="F:mRNA binding"/>
    <property type="evidence" value="ECO:0007669"/>
    <property type="project" value="InterPro"/>
</dbReference>
<dbReference type="EMBL" id="JABAFA010000018">
    <property type="protein sequence ID" value="NMD99062.1"/>
    <property type="molecule type" value="Genomic_DNA"/>
</dbReference>
<proteinExistence type="inferred from homology"/>
<gene>
    <name evidence="8" type="ORF">HF878_06145</name>
</gene>
<accession>A0A848B9E7</accession>
<evidence type="ECO:0000256" key="6">
    <source>
        <dbReference type="ARBA" id="ARBA00022884"/>
    </source>
</evidence>
<name>A0A848B9E7_9FIRM</name>
<comment type="similarity">
    <text evidence="1">Belongs to the HicA mRNA interferase family.</text>
</comment>
<dbReference type="Pfam" id="PF07927">
    <property type="entry name" value="HicA_toxin"/>
    <property type="match status" value="1"/>
</dbReference>
<dbReference type="Gene3D" id="3.30.920.30">
    <property type="entry name" value="Hypothetical protein"/>
    <property type="match status" value="1"/>
</dbReference>
<dbReference type="InterPro" id="IPR038570">
    <property type="entry name" value="HicA_sf"/>
</dbReference>
<reference evidence="8 9" key="1">
    <citation type="submission" date="2020-04" db="EMBL/GenBank/DDBJ databases">
        <authorList>
            <person name="Hitch T.C.A."/>
            <person name="Wylensek D."/>
            <person name="Clavel T."/>
        </authorList>
    </citation>
    <scope>NUCLEOTIDE SEQUENCE [LARGE SCALE GENOMIC DNA]</scope>
    <source>
        <strain evidence="8 9">PG-130-P53-12</strain>
    </source>
</reference>
<organism evidence="8 9">
    <name type="scientific">Selenomonas bovis</name>
    <dbReference type="NCBI Taxonomy" id="416586"/>
    <lineage>
        <taxon>Bacteria</taxon>
        <taxon>Bacillati</taxon>
        <taxon>Bacillota</taxon>
        <taxon>Negativicutes</taxon>
        <taxon>Selenomonadales</taxon>
        <taxon>Selenomonadaceae</taxon>
        <taxon>Selenomonas</taxon>
    </lineage>
</organism>
<dbReference type="GO" id="GO:0016787">
    <property type="term" value="F:hydrolase activity"/>
    <property type="evidence" value="ECO:0007669"/>
    <property type="project" value="UniProtKB-KW"/>
</dbReference>
<evidence type="ECO:0000256" key="7">
    <source>
        <dbReference type="ARBA" id="ARBA00023016"/>
    </source>
</evidence>
<dbReference type="SUPFAM" id="SSF54786">
    <property type="entry name" value="YcfA/nrd intein domain"/>
    <property type="match status" value="1"/>
</dbReference>
<dbReference type="InterPro" id="IPR012933">
    <property type="entry name" value="HicA_mRNA_interferase"/>
</dbReference>
<keyword evidence="3" id="KW-0540">Nuclease</keyword>
<evidence type="ECO:0000256" key="3">
    <source>
        <dbReference type="ARBA" id="ARBA00022722"/>
    </source>
</evidence>
<keyword evidence="4" id="KW-0255">Endonuclease</keyword>
<keyword evidence="5" id="KW-0378">Hydrolase</keyword>
<dbReference type="Proteomes" id="UP000543804">
    <property type="component" value="Unassembled WGS sequence"/>
</dbReference>
<evidence type="ECO:0000313" key="8">
    <source>
        <dbReference type="EMBL" id="NMD99062.1"/>
    </source>
</evidence>
<evidence type="ECO:0000256" key="2">
    <source>
        <dbReference type="ARBA" id="ARBA00022649"/>
    </source>
</evidence>
<dbReference type="GO" id="GO:0004519">
    <property type="term" value="F:endonuclease activity"/>
    <property type="evidence" value="ECO:0007669"/>
    <property type="project" value="UniProtKB-KW"/>
</dbReference>
<dbReference type="AlphaFoldDB" id="A0A848B9E7"/>
<keyword evidence="2" id="KW-1277">Toxin-antitoxin system</keyword>
<protein>
    <submittedName>
        <fullName evidence="8">Type II toxin-antitoxin system HicA family toxin</fullName>
    </submittedName>
</protein>
<dbReference type="RefSeq" id="WP_026327890.1">
    <property type="nucleotide sequence ID" value="NZ_JABAFA010000018.1"/>
</dbReference>
<sequence length="64" mass="7317">MTYAELIRFLKKNGCILSSHNSNHDMYYSPITGKRFPVGRHVKQEVRPGTLNCILLQAGLKNKK</sequence>
<keyword evidence="9" id="KW-1185">Reference proteome</keyword>
<keyword evidence="7" id="KW-0346">Stress response</keyword>
<evidence type="ECO:0000313" key="9">
    <source>
        <dbReference type="Proteomes" id="UP000543804"/>
    </source>
</evidence>
<keyword evidence="6" id="KW-0694">RNA-binding</keyword>